<accession>A0AAE6CAH9</accession>
<sequence length="108" mass="11621">MQGGRVAKVVVLETPGVVWTVGAFMKVAASTLALISDREATKSGTAIVRYDMASFSTMDDASWCRPRAAAFDRGCEPAHSESAIHACDPPLCLCGAFRSARKHLKMLY</sequence>
<dbReference type="Proteomes" id="UP000288972">
    <property type="component" value="Chromosome"/>
</dbReference>
<protein>
    <submittedName>
        <fullName evidence="1">Uncharacterized protein</fullName>
    </submittedName>
</protein>
<dbReference type="AlphaFoldDB" id="A0AAE6CAH9"/>
<reference evidence="1 2" key="1">
    <citation type="submission" date="2018-06" db="EMBL/GenBank/DDBJ databases">
        <title>Comparative genomics of rhizobia nodulating Arachis hypogaea in China.</title>
        <authorList>
            <person name="Li Y."/>
        </authorList>
    </citation>
    <scope>NUCLEOTIDE SEQUENCE [LARGE SCALE GENOMIC DNA]</scope>
    <source>
        <strain evidence="1 2">CCBAU 51670</strain>
    </source>
</reference>
<evidence type="ECO:0000313" key="1">
    <source>
        <dbReference type="EMBL" id="QAU48714.1"/>
    </source>
</evidence>
<organism evidence="1 2">
    <name type="scientific">Bradyrhizobium guangzhouense</name>
    <dbReference type="NCBI Taxonomy" id="1325095"/>
    <lineage>
        <taxon>Bacteria</taxon>
        <taxon>Pseudomonadati</taxon>
        <taxon>Pseudomonadota</taxon>
        <taxon>Alphaproteobacteria</taxon>
        <taxon>Hyphomicrobiales</taxon>
        <taxon>Nitrobacteraceae</taxon>
        <taxon>Bradyrhizobium</taxon>
    </lineage>
</organism>
<evidence type="ECO:0000313" key="2">
    <source>
        <dbReference type="Proteomes" id="UP000288972"/>
    </source>
</evidence>
<dbReference type="EMBL" id="CP030053">
    <property type="protein sequence ID" value="QAU48714.1"/>
    <property type="molecule type" value="Genomic_DNA"/>
</dbReference>
<proteinExistence type="predicted"/>
<dbReference type="KEGG" id="bgz:XH91_27415"/>
<gene>
    <name evidence="1" type="ORF">XH91_27415</name>
</gene>
<name>A0AAE6CAH9_9BRAD</name>